<comment type="caution">
    <text evidence="3">The sequence shown here is derived from an EMBL/GenBank/DDBJ whole genome shotgun (WGS) entry which is preliminary data.</text>
</comment>
<feature type="signal peptide" evidence="2">
    <location>
        <begin position="1"/>
        <end position="20"/>
    </location>
</feature>
<dbReference type="AlphaFoldDB" id="A0A7W8JW19"/>
<dbReference type="Gene3D" id="2.60.40.1240">
    <property type="match status" value="2"/>
</dbReference>
<gene>
    <name evidence="3" type="ORF">HNQ08_003267</name>
</gene>
<organism evidence="3 4">
    <name type="scientific">Deinococcus humi</name>
    <dbReference type="NCBI Taxonomy" id="662880"/>
    <lineage>
        <taxon>Bacteria</taxon>
        <taxon>Thermotogati</taxon>
        <taxon>Deinococcota</taxon>
        <taxon>Deinococci</taxon>
        <taxon>Deinococcales</taxon>
        <taxon>Deinococcaceae</taxon>
        <taxon>Deinococcus</taxon>
    </lineage>
</organism>
<evidence type="ECO:0000256" key="2">
    <source>
        <dbReference type="SAM" id="SignalP"/>
    </source>
</evidence>
<name>A0A7W8JW19_9DEIO</name>
<feature type="chain" id="PRO_5031244611" description="DUF4352 domain-containing protein" evidence="2">
    <location>
        <begin position="21"/>
        <end position="332"/>
    </location>
</feature>
<evidence type="ECO:0000313" key="3">
    <source>
        <dbReference type="EMBL" id="MBB5364159.1"/>
    </source>
</evidence>
<proteinExistence type="predicted"/>
<dbReference type="InterPro" id="IPR029050">
    <property type="entry name" value="Immunoprotect_excell_Ig-like"/>
</dbReference>
<dbReference type="EMBL" id="JACHFL010000009">
    <property type="protein sequence ID" value="MBB5364159.1"/>
    <property type="molecule type" value="Genomic_DNA"/>
</dbReference>
<evidence type="ECO:0000313" key="4">
    <source>
        <dbReference type="Proteomes" id="UP000552709"/>
    </source>
</evidence>
<protein>
    <recommendedName>
        <fullName evidence="5">DUF4352 domain-containing protein</fullName>
    </recommendedName>
</protein>
<dbReference type="RefSeq" id="WP_184134175.1">
    <property type="nucleotide sequence ID" value="NZ_JACHFL010000009.1"/>
</dbReference>
<reference evidence="3 4" key="1">
    <citation type="submission" date="2020-08" db="EMBL/GenBank/DDBJ databases">
        <title>Genomic Encyclopedia of Type Strains, Phase IV (KMG-IV): sequencing the most valuable type-strain genomes for metagenomic binning, comparative biology and taxonomic classification.</title>
        <authorList>
            <person name="Goeker M."/>
        </authorList>
    </citation>
    <scope>NUCLEOTIDE SEQUENCE [LARGE SCALE GENOMIC DNA]</scope>
    <source>
        <strain evidence="3 4">DSM 27939</strain>
    </source>
</reference>
<accession>A0A7W8JW19</accession>
<evidence type="ECO:0000256" key="1">
    <source>
        <dbReference type="ARBA" id="ARBA00022729"/>
    </source>
</evidence>
<keyword evidence="1 2" id="KW-0732">Signal</keyword>
<keyword evidence="4" id="KW-1185">Reference proteome</keyword>
<evidence type="ECO:0008006" key="5">
    <source>
        <dbReference type="Google" id="ProtNLM"/>
    </source>
</evidence>
<sequence length="332" mass="35665">MQTRLILSALTLALATTALAGNTPATPAQPVVMGTTQLSGQNAKIGQTFTVGKQNPINFTLLSASYTTARMLVGTVLVVPKADEKLLVLRFTAHNPTRQDATLSGLKFTAVDIKDVNHVSESSFVRAGTSEEYQASLKPAQKVEIVSVVRVPASGVIPKLIVQRGDGPVLRYDLRNQAKGVPAPFADPKDASGATALGDAPAKLGTTYAMGRYDMKFENVAFSTEPMLGRQVPQGKRYVLVSVAMKNAGADADSPSHYTFKTELLDADGEPVEFWVLAKGSRPEEAINRSVKPGEEYRVRLVFVAPDTVGLRQLTVRERDGHGVVFDLSNVK</sequence>
<dbReference type="Proteomes" id="UP000552709">
    <property type="component" value="Unassembled WGS sequence"/>
</dbReference>